<protein>
    <submittedName>
        <fullName evidence="3">Endonuclease/exonuclease/phosphatase family protein</fullName>
    </submittedName>
</protein>
<keyword evidence="3" id="KW-0540">Nuclease</keyword>
<feature type="transmembrane region" description="Helical" evidence="1">
    <location>
        <begin position="40"/>
        <end position="61"/>
    </location>
</feature>
<feature type="transmembrane region" description="Helical" evidence="1">
    <location>
        <begin position="73"/>
        <end position="93"/>
    </location>
</feature>
<dbReference type="RefSeq" id="WP_224121596.1">
    <property type="nucleotide sequence ID" value="NZ_JAIQZJ010000001.1"/>
</dbReference>
<organism evidence="3 4">
    <name type="scientific">Nocardioides mangrovi</name>
    <dbReference type="NCBI Taxonomy" id="2874580"/>
    <lineage>
        <taxon>Bacteria</taxon>
        <taxon>Bacillati</taxon>
        <taxon>Actinomycetota</taxon>
        <taxon>Actinomycetes</taxon>
        <taxon>Propionibacteriales</taxon>
        <taxon>Nocardioidaceae</taxon>
        <taxon>Nocardioides</taxon>
    </lineage>
</organism>
<dbReference type="InterPro" id="IPR036691">
    <property type="entry name" value="Endo/exonu/phosph_ase_sf"/>
</dbReference>
<evidence type="ECO:0000256" key="1">
    <source>
        <dbReference type="SAM" id="Phobius"/>
    </source>
</evidence>
<keyword evidence="3" id="KW-0255">Endonuclease</keyword>
<comment type="caution">
    <text evidence="3">The sequence shown here is derived from an EMBL/GenBank/DDBJ whole genome shotgun (WGS) entry which is preliminary data.</text>
</comment>
<keyword evidence="1" id="KW-1133">Transmembrane helix</keyword>
<keyword evidence="1" id="KW-0812">Transmembrane</keyword>
<feature type="domain" description="Endonuclease/exonuclease/phosphatase" evidence="2">
    <location>
        <begin position="113"/>
        <end position="316"/>
    </location>
</feature>
<evidence type="ECO:0000259" key="2">
    <source>
        <dbReference type="Pfam" id="PF03372"/>
    </source>
</evidence>
<evidence type="ECO:0000313" key="4">
    <source>
        <dbReference type="Proteomes" id="UP000780875"/>
    </source>
</evidence>
<keyword evidence="1" id="KW-0472">Membrane</keyword>
<dbReference type="InterPro" id="IPR005135">
    <property type="entry name" value="Endo/exonuclease/phosphatase"/>
</dbReference>
<dbReference type="Pfam" id="PF03372">
    <property type="entry name" value="Exo_endo_phos"/>
    <property type="match status" value="1"/>
</dbReference>
<keyword evidence="4" id="KW-1185">Reference proteome</keyword>
<proteinExistence type="predicted"/>
<dbReference type="Gene3D" id="3.60.10.10">
    <property type="entry name" value="Endonuclease/exonuclease/phosphatase"/>
    <property type="match status" value="1"/>
</dbReference>
<keyword evidence="3" id="KW-0378">Hydrolase</keyword>
<accession>A0ABS7U8S2</accession>
<evidence type="ECO:0000313" key="3">
    <source>
        <dbReference type="EMBL" id="MBZ5737240.1"/>
    </source>
</evidence>
<name>A0ABS7U8S2_9ACTN</name>
<reference evidence="3 4" key="1">
    <citation type="submission" date="2021-09" db="EMBL/GenBank/DDBJ databases">
        <title>Whole genome sequence of Nocardioides sp. GBK3QG-3.</title>
        <authorList>
            <person name="Tuo L."/>
        </authorList>
    </citation>
    <scope>NUCLEOTIDE SEQUENCE [LARGE SCALE GENOMIC DNA]</scope>
    <source>
        <strain evidence="3 4">GBK3QG-3</strain>
    </source>
</reference>
<dbReference type="SUPFAM" id="SSF56219">
    <property type="entry name" value="DNase I-like"/>
    <property type="match status" value="1"/>
</dbReference>
<dbReference type="EMBL" id="JAIQZJ010000001">
    <property type="protein sequence ID" value="MBZ5737240.1"/>
    <property type="molecule type" value="Genomic_DNA"/>
</dbReference>
<sequence length="326" mass="34759">MRLRVVLLCLLEAALLLPALLLTIARLVESTGTFWVQVEAFTPLALALYAAALLVALVVLLVRRRRRPAWRSWPAPVAVLAVAGLVLHGWWFAPLVTGANPPPAADAQPLVVMTANLYQGAADGIELVRRVSDADVDLLVLEELTPAVLADMDRAGLDDLLPYRAPADGDGYGDAATMAFSRTPIEDPQPLDLELGGWSFRTDGLTVLAVHPWSPGTQGDWAADQATVAAAVDDLHPDLLAGDFNATVDHAPMRALADEGYRDVGELANDGWQPTWPVTGAFDLLGLPLAQIDHVLVGPRLAAISMRTVDVPGSDHRAVIATVALK</sequence>
<dbReference type="GO" id="GO:0004519">
    <property type="term" value="F:endonuclease activity"/>
    <property type="evidence" value="ECO:0007669"/>
    <property type="project" value="UniProtKB-KW"/>
</dbReference>
<dbReference type="Proteomes" id="UP000780875">
    <property type="component" value="Unassembled WGS sequence"/>
</dbReference>
<gene>
    <name evidence="3" type="ORF">K8U61_03615</name>
</gene>